<dbReference type="GO" id="GO:0008270">
    <property type="term" value="F:zinc ion binding"/>
    <property type="evidence" value="ECO:0007669"/>
    <property type="project" value="UniProtKB-KW"/>
</dbReference>
<gene>
    <name evidence="9" type="ORF">GJ744_004728</name>
</gene>
<evidence type="ECO:0000313" key="9">
    <source>
        <dbReference type="EMBL" id="KAF7503021.1"/>
    </source>
</evidence>
<evidence type="ECO:0000313" key="10">
    <source>
        <dbReference type="Proteomes" id="UP000606974"/>
    </source>
</evidence>
<dbReference type="InterPro" id="IPR000571">
    <property type="entry name" value="Znf_CCCH"/>
</dbReference>
<keyword evidence="3 5" id="KW-0862">Zinc</keyword>
<dbReference type="PROSITE" id="PS50103">
    <property type="entry name" value="ZF_C3H1"/>
    <property type="match status" value="1"/>
</dbReference>
<evidence type="ECO:0000259" key="8">
    <source>
        <dbReference type="PROSITE" id="PS51266"/>
    </source>
</evidence>
<evidence type="ECO:0000256" key="4">
    <source>
        <dbReference type="PROSITE-ProRule" id="PRU00601"/>
    </source>
</evidence>
<feature type="compositionally biased region" description="Basic and acidic residues" evidence="6">
    <location>
        <begin position="780"/>
        <end position="791"/>
    </location>
</feature>
<evidence type="ECO:0000259" key="7">
    <source>
        <dbReference type="PROSITE" id="PS50103"/>
    </source>
</evidence>
<feature type="zinc finger region" description="C3H1-type" evidence="5">
    <location>
        <begin position="47"/>
        <end position="74"/>
    </location>
</feature>
<feature type="compositionally biased region" description="Basic and acidic residues" evidence="6">
    <location>
        <begin position="17"/>
        <end position="27"/>
    </location>
</feature>
<evidence type="ECO:0000256" key="2">
    <source>
        <dbReference type="ARBA" id="ARBA00022771"/>
    </source>
</evidence>
<dbReference type="AlphaFoldDB" id="A0A8H7E1I0"/>
<feature type="compositionally biased region" description="Basic and acidic residues" evidence="6">
    <location>
        <begin position="454"/>
        <end position="468"/>
    </location>
</feature>
<dbReference type="Proteomes" id="UP000606974">
    <property type="component" value="Unassembled WGS sequence"/>
</dbReference>
<feature type="compositionally biased region" description="Acidic residues" evidence="6">
    <location>
        <begin position="495"/>
        <end position="509"/>
    </location>
</feature>
<keyword evidence="10" id="KW-1185">Reference proteome</keyword>
<feature type="compositionally biased region" description="Low complexity" evidence="6">
    <location>
        <begin position="290"/>
        <end position="308"/>
    </location>
</feature>
<feature type="region of interest" description="Disordered" evidence="6">
    <location>
        <begin position="75"/>
        <end position="134"/>
    </location>
</feature>
<feature type="domain" description="C3H1-type" evidence="7">
    <location>
        <begin position="47"/>
        <end position="74"/>
    </location>
</feature>
<dbReference type="PROSITE" id="PS51266">
    <property type="entry name" value="ZF_CHY"/>
    <property type="match status" value="1"/>
</dbReference>
<organism evidence="9 10">
    <name type="scientific">Endocarpon pusillum</name>
    <dbReference type="NCBI Taxonomy" id="364733"/>
    <lineage>
        <taxon>Eukaryota</taxon>
        <taxon>Fungi</taxon>
        <taxon>Dikarya</taxon>
        <taxon>Ascomycota</taxon>
        <taxon>Pezizomycotina</taxon>
        <taxon>Eurotiomycetes</taxon>
        <taxon>Chaetothyriomycetidae</taxon>
        <taxon>Verrucariales</taxon>
        <taxon>Verrucariaceae</taxon>
        <taxon>Endocarpon</taxon>
    </lineage>
</organism>
<dbReference type="OrthoDB" id="10253329at2759"/>
<dbReference type="InterPro" id="IPR008913">
    <property type="entry name" value="Znf_CHY"/>
</dbReference>
<dbReference type="Pfam" id="PF05495">
    <property type="entry name" value="zf-CHY"/>
    <property type="match status" value="1"/>
</dbReference>
<sequence>MQESVDPTEAIARSQHSSHDRDSDLAEIHGVSQALPTLSPPFQSHPETRTRKCRYFFSSGCKAGAACSFSHEAAANAPKSGNEPIRPRKQGSPSSLTPVPIHHRSNRSRETSQVIGTGMSGEQPNSSDSRVAPPTEKRVFQPISETQRADPRQFQLNQLRRRFSPEEKEVREATALTFRLVPTDPDFPFEMMALQCTLLVPHSYPMRGRPSLRVTNPEMDRGYQINVERGFDSLVTTMSKSTLLTLMNELDKRLEGFLVSEKAQTIKLVTNTGKEPSNIALGSTAPPAQPAAISSEKEASSISSPPQHSSRKISEAAVKRESDIRQLEARMGRQPHFSKSPGGLSFFVPLQISQLSKLPVSLQPLKSVRLFVPLLYNLEPCSISLVDVSSKEADTVQAAFRSHATAHPEMTLMAHVNHLAQNLHTMAIEAPAAATTPRSPPLAPSPSTEPPVRTSKDVGIDQVEDRPHIHIIPRPPEWDRPRDDIDQNSSGTDGSEFESSEYETDEDDGGAAIPAEARVGTDTGPDLGILLSFPSLALYGAELLQLFSISLTLKCDRCRAMKDVKSVKSHTPGDTSLIKHESCDKCAAQLSIGYRSEFMHPTSVRAGHLDLDGCSIVDLLPSNFIPTCSQCSTAYPAPGVVSFRGESTMVMCRECHQKMSFKIPDVKFLRVSAAGIGKNRPPPKKRPKENLGIVSGQELPRRGRCQHYAKSYRWFRFSCCSKVYPCDRCHDTAEEHPNEHANRMICGFCSREQIYRPEDCIHCHSSLIRKHGGGFWEGGKGTRDKVRMNRKDPRKYKRRPGGTVGGGGKDKTKK</sequence>
<keyword evidence="1 5" id="KW-0479">Metal-binding</keyword>
<feature type="domain" description="CHY-type" evidence="8">
    <location>
        <begin position="698"/>
        <end position="765"/>
    </location>
</feature>
<feature type="region of interest" description="Disordered" evidence="6">
    <location>
        <begin position="774"/>
        <end position="814"/>
    </location>
</feature>
<accession>A0A8H7E1I0</accession>
<dbReference type="SUPFAM" id="SSF161219">
    <property type="entry name" value="CHY zinc finger-like"/>
    <property type="match status" value="1"/>
</dbReference>
<keyword evidence="2 4" id="KW-0863">Zinc-finger</keyword>
<dbReference type="InterPro" id="IPR037274">
    <property type="entry name" value="Znf_CHY_sf"/>
</dbReference>
<feature type="region of interest" description="Disordered" evidence="6">
    <location>
        <begin position="433"/>
        <end position="510"/>
    </location>
</feature>
<feature type="region of interest" description="Disordered" evidence="6">
    <location>
        <begin position="274"/>
        <end position="319"/>
    </location>
</feature>
<reference evidence="9" key="1">
    <citation type="submission" date="2020-02" db="EMBL/GenBank/DDBJ databases">
        <authorList>
            <person name="Palmer J.M."/>
        </authorList>
    </citation>
    <scope>NUCLEOTIDE SEQUENCE</scope>
    <source>
        <strain evidence="9">EPUS1.4</strain>
        <tissue evidence="9">Thallus</tissue>
    </source>
</reference>
<evidence type="ECO:0000256" key="6">
    <source>
        <dbReference type="SAM" id="MobiDB-lite"/>
    </source>
</evidence>
<protein>
    <recommendedName>
        <fullName evidence="11">CHY-type domain-containing protein</fullName>
    </recommendedName>
</protein>
<comment type="caution">
    <text evidence="9">The sequence shown here is derived from an EMBL/GenBank/DDBJ whole genome shotgun (WGS) entry which is preliminary data.</text>
</comment>
<feature type="region of interest" description="Disordered" evidence="6">
    <location>
        <begin position="1"/>
        <end position="47"/>
    </location>
</feature>
<feature type="compositionally biased region" description="Basic and acidic residues" evidence="6">
    <location>
        <begin position="476"/>
        <end position="485"/>
    </location>
</feature>
<dbReference type="EMBL" id="JAACFV010000202">
    <property type="protein sequence ID" value="KAF7503021.1"/>
    <property type="molecule type" value="Genomic_DNA"/>
</dbReference>
<feature type="compositionally biased region" description="Polar residues" evidence="6">
    <location>
        <begin position="111"/>
        <end position="129"/>
    </location>
</feature>
<evidence type="ECO:0000256" key="3">
    <source>
        <dbReference type="ARBA" id="ARBA00022833"/>
    </source>
</evidence>
<evidence type="ECO:0000256" key="1">
    <source>
        <dbReference type="ARBA" id="ARBA00022723"/>
    </source>
</evidence>
<proteinExistence type="predicted"/>
<evidence type="ECO:0000256" key="5">
    <source>
        <dbReference type="PROSITE-ProRule" id="PRU00723"/>
    </source>
</evidence>
<feature type="compositionally biased region" description="Pro residues" evidence="6">
    <location>
        <begin position="438"/>
        <end position="449"/>
    </location>
</feature>
<name>A0A8H7E1I0_9EURO</name>
<evidence type="ECO:0008006" key="11">
    <source>
        <dbReference type="Google" id="ProtNLM"/>
    </source>
</evidence>